<comment type="pathway">
    <text evidence="2">Aromatic compound metabolism.</text>
</comment>
<dbReference type="CDD" id="cd03318">
    <property type="entry name" value="MLE"/>
    <property type="match status" value="1"/>
</dbReference>
<dbReference type="SUPFAM" id="SSF54826">
    <property type="entry name" value="Enolase N-terminal domain-like"/>
    <property type="match status" value="1"/>
</dbReference>
<sequence length="372" mass="39492">MSAIIQSIEAILVDIPTIRPHKLSMATMGVQTMVIVRIKDSAGLEGLGEATTIGGLAYGPESPESVKLTIDTYFAPQLFGQPADNINTLRVRLNRTTRGNNLAKSAIETALLDLQGKRLNRPLAELLGGAVHRHIPVLWTLASGDTARDIDEAKSLLAAKRHRDFKLKIGSRPLMDDVRHVAAIKAAVGDSASVRVDVNQAWDEATAAKGMAELQAAGIDLVEQPTPMKDQAALVRLSEKFHLPILADEAVADASDMFSLAAAGFAGAVALKIAKAGGPLRALEAATVASAAGIGLYGGTLLEGTIGTAAALHAWSTLDNIQWGTEMFGPLLMKDDIVVKPLRFHDNGVELPTGPGLGIEIDEDRLAQYRRK</sequence>
<evidence type="ECO:0000313" key="9">
    <source>
        <dbReference type="EMBL" id="GAA3550675.1"/>
    </source>
</evidence>
<dbReference type="SFLD" id="SFLDS00001">
    <property type="entry name" value="Enolase"/>
    <property type="match status" value="1"/>
</dbReference>
<keyword evidence="10" id="KW-1185">Reference proteome</keyword>
<dbReference type="InterPro" id="IPR029017">
    <property type="entry name" value="Enolase-like_N"/>
</dbReference>
<dbReference type="PROSITE" id="PS00908">
    <property type="entry name" value="MR_MLE_1"/>
    <property type="match status" value="1"/>
</dbReference>
<dbReference type="InterPro" id="IPR013370">
    <property type="entry name" value="Chloromuconate_cycloisomerase"/>
</dbReference>
<comment type="caution">
    <text evidence="9">The sequence shown here is derived from an EMBL/GenBank/DDBJ whole genome shotgun (WGS) entry which is preliminary data.</text>
</comment>
<reference evidence="10" key="1">
    <citation type="journal article" date="2019" name="Int. J. Syst. Evol. Microbiol.">
        <title>The Global Catalogue of Microorganisms (GCM) 10K type strain sequencing project: providing services to taxonomists for standard genome sequencing and annotation.</title>
        <authorList>
            <consortium name="The Broad Institute Genomics Platform"/>
            <consortium name="The Broad Institute Genome Sequencing Center for Infectious Disease"/>
            <person name="Wu L."/>
            <person name="Ma J."/>
        </authorList>
    </citation>
    <scope>NUCLEOTIDE SEQUENCE [LARGE SCALE GENOMIC DNA]</scope>
    <source>
        <strain evidence="10">JCM 17110</strain>
    </source>
</reference>
<accession>A0ABP6WJF3</accession>
<dbReference type="SUPFAM" id="SSF51604">
    <property type="entry name" value="Enolase C-terminal domain-like"/>
    <property type="match status" value="1"/>
</dbReference>
<organism evidence="9 10">
    <name type="scientific">Zobellella aerophila</name>
    <dbReference type="NCBI Taxonomy" id="870480"/>
    <lineage>
        <taxon>Bacteria</taxon>
        <taxon>Pseudomonadati</taxon>
        <taxon>Pseudomonadota</taxon>
        <taxon>Gammaproteobacteria</taxon>
        <taxon>Aeromonadales</taxon>
        <taxon>Aeromonadaceae</taxon>
        <taxon>Zobellella</taxon>
    </lineage>
</organism>
<dbReference type="InterPro" id="IPR029065">
    <property type="entry name" value="Enolase_C-like"/>
</dbReference>
<gene>
    <name evidence="9" type="ORF">GCM10022394_33550</name>
</gene>
<dbReference type="InterPro" id="IPR013341">
    <property type="entry name" value="Mandelate_racemase_N_dom"/>
</dbReference>
<comment type="cofactor">
    <cofactor evidence="1">
        <name>Mn(2+)</name>
        <dbReference type="ChEBI" id="CHEBI:29035"/>
    </cofactor>
</comment>
<evidence type="ECO:0000256" key="6">
    <source>
        <dbReference type="ARBA" id="ARBA00023211"/>
    </source>
</evidence>
<keyword evidence="5" id="KW-0058">Aromatic hydrocarbons catabolism</keyword>
<dbReference type="PANTHER" id="PTHR48073:SF2">
    <property type="entry name" value="O-SUCCINYLBENZOATE SYNTHASE"/>
    <property type="match status" value="1"/>
</dbReference>
<keyword evidence="4" id="KW-0479">Metal-binding</keyword>
<evidence type="ECO:0000256" key="2">
    <source>
        <dbReference type="ARBA" id="ARBA00005211"/>
    </source>
</evidence>
<dbReference type="RefSeq" id="WP_344960001.1">
    <property type="nucleotide sequence ID" value="NZ_BAABCX010000008.1"/>
</dbReference>
<dbReference type="EMBL" id="BAABCX010000008">
    <property type="protein sequence ID" value="GAA3550675.1"/>
    <property type="molecule type" value="Genomic_DNA"/>
</dbReference>
<evidence type="ECO:0000259" key="8">
    <source>
        <dbReference type="SMART" id="SM00922"/>
    </source>
</evidence>
<dbReference type="Proteomes" id="UP001500795">
    <property type="component" value="Unassembled WGS sequence"/>
</dbReference>
<protein>
    <submittedName>
        <fullName evidence="9">Muconate cycloisomerase family protein</fullName>
    </submittedName>
</protein>
<keyword evidence="7" id="KW-0413">Isomerase</keyword>
<dbReference type="Pfam" id="PF13378">
    <property type="entry name" value="MR_MLE_C"/>
    <property type="match status" value="1"/>
</dbReference>
<dbReference type="InterPro" id="IPR013342">
    <property type="entry name" value="Mandelate_racemase_C"/>
</dbReference>
<proteinExistence type="inferred from homology"/>
<evidence type="ECO:0000256" key="5">
    <source>
        <dbReference type="ARBA" id="ARBA00022797"/>
    </source>
</evidence>
<feature type="domain" description="Mandelate racemase/muconate lactonizing enzyme C-terminal" evidence="8">
    <location>
        <begin position="146"/>
        <end position="244"/>
    </location>
</feature>
<dbReference type="InterPro" id="IPR018110">
    <property type="entry name" value="Mandel_Rmase/mucon_lact_enz_CS"/>
</dbReference>
<dbReference type="Pfam" id="PF02746">
    <property type="entry name" value="MR_MLE_N"/>
    <property type="match status" value="1"/>
</dbReference>
<keyword evidence="6" id="KW-0464">Manganese</keyword>
<evidence type="ECO:0000256" key="7">
    <source>
        <dbReference type="ARBA" id="ARBA00023235"/>
    </source>
</evidence>
<dbReference type="SMART" id="SM00922">
    <property type="entry name" value="MR_MLE"/>
    <property type="match status" value="1"/>
</dbReference>
<evidence type="ECO:0000256" key="3">
    <source>
        <dbReference type="ARBA" id="ARBA00008031"/>
    </source>
</evidence>
<dbReference type="SFLD" id="SFLDG00180">
    <property type="entry name" value="muconate_cycloisomerase"/>
    <property type="match status" value="1"/>
</dbReference>
<dbReference type="PANTHER" id="PTHR48073">
    <property type="entry name" value="O-SUCCINYLBENZOATE SYNTHASE-RELATED"/>
    <property type="match status" value="1"/>
</dbReference>
<evidence type="ECO:0000256" key="4">
    <source>
        <dbReference type="ARBA" id="ARBA00022723"/>
    </source>
</evidence>
<evidence type="ECO:0000256" key="1">
    <source>
        <dbReference type="ARBA" id="ARBA00001936"/>
    </source>
</evidence>
<dbReference type="InterPro" id="IPR036849">
    <property type="entry name" value="Enolase-like_C_sf"/>
</dbReference>
<evidence type="ECO:0000313" key="10">
    <source>
        <dbReference type="Proteomes" id="UP001500795"/>
    </source>
</evidence>
<dbReference type="PROSITE" id="PS00909">
    <property type="entry name" value="MR_MLE_2"/>
    <property type="match status" value="1"/>
</dbReference>
<dbReference type="Gene3D" id="3.20.20.120">
    <property type="entry name" value="Enolase-like C-terminal domain"/>
    <property type="match status" value="1"/>
</dbReference>
<name>A0ABP6WJF3_9GAMM</name>
<comment type="similarity">
    <text evidence="3">Belongs to the mandelate racemase/muconate lactonizing enzyme family.</text>
</comment>
<dbReference type="Gene3D" id="3.30.390.10">
    <property type="entry name" value="Enolase-like, N-terminal domain"/>
    <property type="match status" value="1"/>
</dbReference>
<dbReference type="NCBIfam" id="TIGR02534">
    <property type="entry name" value="mucon_cyclo"/>
    <property type="match status" value="1"/>
</dbReference>
<dbReference type="SFLD" id="SFLDG01258">
    <property type="entry name" value="(chloro)muconate_cycloisomeras"/>
    <property type="match status" value="1"/>
</dbReference>